<comment type="caution">
    <text evidence="1">The sequence shown here is derived from an EMBL/GenBank/DDBJ whole genome shotgun (WGS) entry which is preliminary data.</text>
</comment>
<protein>
    <submittedName>
        <fullName evidence="1">Uncharacterized protein</fullName>
    </submittedName>
</protein>
<organism evidence="1 2">
    <name type="scientific">Dermacentor silvarum</name>
    <name type="common">Tick</name>
    <dbReference type="NCBI Taxonomy" id="543639"/>
    <lineage>
        <taxon>Eukaryota</taxon>
        <taxon>Metazoa</taxon>
        <taxon>Ecdysozoa</taxon>
        <taxon>Arthropoda</taxon>
        <taxon>Chelicerata</taxon>
        <taxon>Arachnida</taxon>
        <taxon>Acari</taxon>
        <taxon>Parasitiformes</taxon>
        <taxon>Ixodida</taxon>
        <taxon>Ixodoidea</taxon>
        <taxon>Ixodidae</taxon>
        <taxon>Rhipicephalinae</taxon>
        <taxon>Dermacentor</taxon>
    </lineage>
</organism>
<evidence type="ECO:0000313" key="1">
    <source>
        <dbReference type="EMBL" id="KAH7979774.1"/>
    </source>
</evidence>
<proteinExistence type="predicted"/>
<dbReference type="Proteomes" id="UP000821865">
    <property type="component" value="Chromosome 1"/>
</dbReference>
<accession>A0ACB8DZ13</accession>
<reference evidence="1" key="1">
    <citation type="submission" date="2020-05" db="EMBL/GenBank/DDBJ databases">
        <title>Large-scale comparative analyses of tick genomes elucidate their genetic diversity and vector capacities.</title>
        <authorList>
            <person name="Jia N."/>
            <person name="Wang J."/>
            <person name="Shi W."/>
            <person name="Du L."/>
            <person name="Sun Y."/>
            <person name="Zhan W."/>
            <person name="Jiang J."/>
            <person name="Wang Q."/>
            <person name="Zhang B."/>
            <person name="Ji P."/>
            <person name="Sakyi L.B."/>
            <person name="Cui X."/>
            <person name="Yuan T."/>
            <person name="Jiang B."/>
            <person name="Yang W."/>
            <person name="Lam T.T.-Y."/>
            <person name="Chang Q."/>
            <person name="Ding S."/>
            <person name="Wang X."/>
            <person name="Zhu J."/>
            <person name="Ruan X."/>
            <person name="Zhao L."/>
            <person name="Wei J."/>
            <person name="Que T."/>
            <person name="Du C."/>
            <person name="Cheng J."/>
            <person name="Dai P."/>
            <person name="Han X."/>
            <person name="Huang E."/>
            <person name="Gao Y."/>
            <person name="Liu J."/>
            <person name="Shao H."/>
            <person name="Ye R."/>
            <person name="Li L."/>
            <person name="Wei W."/>
            <person name="Wang X."/>
            <person name="Wang C."/>
            <person name="Yang T."/>
            <person name="Huo Q."/>
            <person name="Li W."/>
            <person name="Guo W."/>
            <person name="Chen H."/>
            <person name="Zhou L."/>
            <person name="Ni X."/>
            <person name="Tian J."/>
            <person name="Zhou Y."/>
            <person name="Sheng Y."/>
            <person name="Liu T."/>
            <person name="Pan Y."/>
            <person name="Xia L."/>
            <person name="Li J."/>
            <person name="Zhao F."/>
            <person name="Cao W."/>
        </authorList>
    </citation>
    <scope>NUCLEOTIDE SEQUENCE</scope>
    <source>
        <strain evidence="1">Dsil-2018</strain>
    </source>
</reference>
<name>A0ACB8DZ13_DERSI</name>
<dbReference type="EMBL" id="CM023470">
    <property type="protein sequence ID" value="KAH7979774.1"/>
    <property type="molecule type" value="Genomic_DNA"/>
</dbReference>
<keyword evidence="2" id="KW-1185">Reference proteome</keyword>
<sequence length="68" mass="7871">MAVGLSWLLYRRDCDALAFTKKEQLDLLSFKISLASCLYAQNKDMMRKKPSLSVEAELEKKRTSYSYS</sequence>
<evidence type="ECO:0000313" key="2">
    <source>
        <dbReference type="Proteomes" id="UP000821865"/>
    </source>
</evidence>
<gene>
    <name evidence="1" type="ORF">HPB49_010963</name>
</gene>